<reference evidence="2 3" key="1">
    <citation type="submission" date="2023-02" db="EMBL/GenBank/DDBJ databases">
        <title>Host association and intracellularity evolved multiple times independently in the Rickettsiales.</title>
        <authorList>
            <person name="Castelli M."/>
            <person name="Nardi T."/>
            <person name="Gammuto L."/>
            <person name="Bellinzona G."/>
            <person name="Sabaneyeva E."/>
            <person name="Potekhin A."/>
            <person name="Serra V."/>
            <person name="Petroni G."/>
            <person name="Sassera D."/>
        </authorList>
    </citation>
    <scope>NUCLEOTIDE SEQUENCE [LARGE SCALE GENOMIC DNA]</scope>
    <source>
        <strain evidence="2 3">BOD18</strain>
    </source>
</reference>
<name>A0ABU5L9B8_9RICK</name>
<accession>A0ABU5L9B8</accession>
<proteinExistence type="predicted"/>
<dbReference type="Proteomes" id="UP001293791">
    <property type="component" value="Unassembled WGS sequence"/>
</dbReference>
<comment type="caution">
    <text evidence="2">The sequence shown here is derived from an EMBL/GenBank/DDBJ whole genome shotgun (WGS) entry which is preliminary data.</text>
</comment>
<dbReference type="EMBL" id="JARGYT010000048">
    <property type="protein sequence ID" value="MDZ5762429.1"/>
    <property type="molecule type" value="Genomic_DNA"/>
</dbReference>
<evidence type="ECO:0000256" key="1">
    <source>
        <dbReference type="SAM" id="MobiDB-lite"/>
    </source>
</evidence>
<organism evidence="2 3">
    <name type="scientific">Candidatus Cyrtobacter comes</name>
    <dbReference type="NCBI Taxonomy" id="675776"/>
    <lineage>
        <taxon>Bacteria</taxon>
        <taxon>Pseudomonadati</taxon>
        <taxon>Pseudomonadota</taxon>
        <taxon>Alphaproteobacteria</taxon>
        <taxon>Rickettsiales</taxon>
        <taxon>Candidatus Midichloriaceae</taxon>
        <taxon>Candidatus Cyrtobacter</taxon>
    </lineage>
</organism>
<evidence type="ECO:0000313" key="2">
    <source>
        <dbReference type="EMBL" id="MDZ5762429.1"/>
    </source>
</evidence>
<feature type="compositionally biased region" description="Basic and acidic residues" evidence="1">
    <location>
        <begin position="323"/>
        <end position="346"/>
    </location>
</feature>
<keyword evidence="3" id="KW-1185">Reference proteome</keyword>
<dbReference type="RefSeq" id="WP_322497896.1">
    <property type="nucleotide sequence ID" value="NZ_JARGYT010000048.1"/>
</dbReference>
<gene>
    <name evidence="2" type="ORF">Cyrtocomes_00812</name>
</gene>
<feature type="region of interest" description="Disordered" evidence="1">
    <location>
        <begin position="316"/>
        <end position="346"/>
    </location>
</feature>
<sequence length="346" mass="40489">MLSNVIIINSIDSKKLWKDDLAITPGKLLKAIKLFSSFEDYRSPIMPKDTTYMPIFLDQLPGFKKERIKDILSSVTGGPLDTWKEIGLNNIPKIVYLTTKEQIEEFYRLILKEYVIFTDKIVASAIDDIFLKQMKPIIGNIEQDEIDVLFRKILQYFENEIKTHLDFSNVAHILSKIDRIQSFAEHYMQFMRTDKIKIEVYYDDLQSMGLSENGAIRILDEKFHIVLQQETQKFLIEEAQKLKDVKDVGQELLSTLEKKRVNFLKENKAEILQDAHNKFLRGEECIVLTKGFAKQIDDTEIIKKLLLTIIEHQKKPTKPPFTRRSESFVESLETKRRNEQDQAIRV</sequence>
<evidence type="ECO:0000313" key="3">
    <source>
        <dbReference type="Proteomes" id="UP001293791"/>
    </source>
</evidence>
<protein>
    <submittedName>
        <fullName evidence="2">Uncharacterized protein</fullName>
    </submittedName>
</protein>